<keyword evidence="3" id="KW-0378">Hydrolase</keyword>
<evidence type="ECO:0000313" key="4">
    <source>
        <dbReference type="Proteomes" id="UP000294739"/>
    </source>
</evidence>
<accession>A0A4R5CN47</accession>
<reference evidence="3 4" key="1">
    <citation type="submission" date="2019-03" db="EMBL/GenBank/DDBJ databases">
        <title>Draft genome sequences of novel Actinobacteria.</title>
        <authorList>
            <person name="Sahin N."/>
            <person name="Ay H."/>
            <person name="Saygin H."/>
        </authorList>
    </citation>
    <scope>NUCLEOTIDE SEQUENCE [LARGE SCALE GENOMIC DNA]</scope>
    <source>
        <strain evidence="3 4">5K138</strain>
    </source>
</reference>
<name>A0A4R5CN47_9ACTN</name>
<dbReference type="EMBL" id="SMKZ01000047">
    <property type="protein sequence ID" value="TDE00690.1"/>
    <property type="molecule type" value="Genomic_DNA"/>
</dbReference>
<comment type="caution">
    <text evidence="3">The sequence shown here is derived from an EMBL/GenBank/DDBJ whole genome shotgun (WGS) entry which is preliminary data.</text>
</comment>
<dbReference type="PANTHER" id="PTHR21240:SF30">
    <property type="entry name" value="AMIDOHYDROLASE-RELATED DOMAIN-CONTAINING PROTEIN-RELATED"/>
    <property type="match status" value="1"/>
</dbReference>
<dbReference type="SUPFAM" id="SSF51556">
    <property type="entry name" value="Metallo-dependent hydrolases"/>
    <property type="match status" value="1"/>
</dbReference>
<proteinExistence type="predicted"/>
<keyword evidence="1" id="KW-0456">Lyase</keyword>
<dbReference type="GO" id="GO:0019748">
    <property type="term" value="P:secondary metabolic process"/>
    <property type="evidence" value="ECO:0007669"/>
    <property type="project" value="TreeGrafter"/>
</dbReference>
<dbReference type="Pfam" id="PF04909">
    <property type="entry name" value="Amidohydro_2"/>
    <property type="match status" value="1"/>
</dbReference>
<dbReference type="PANTHER" id="PTHR21240">
    <property type="entry name" value="2-AMINO-3-CARBOXYLMUCONATE-6-SEMIALDEHYDE DECARBOXYLASE"/>
    <property type="match status" value="1"/>
</dbReference>
<dbReference type="GO" id="GO:0016787">
    <property type="term" value="F:hydrolase activity"/>
    <property type="evidence" value="ECO:0007669"/>
    <property type="project" value="UniProtKB-KW"/>
</dbReference>
<dbReference type="Proteomes" id="UP000294739">
    <property type="component" value="Unassembled WGS sequence"/>
</dbReference>
<protein>
    <submittedName>
        <fullName evidence="3">Amidohydrolase</fullName>
    </submittedName>
</protein>
<sequence>MAMRRIGTEEHFAIPEQLDAWRGMARSVWASQDLELVRGAMSYHGQRLIDDLLQLGDARIAAMDEHGIDVAVLSLCSPGVQLFDPETASDMAELANDRLAEQVRAHPGRLAGLAVFAPHHPERAVAEVRRAIRELGLHGLVVNSHTDGHYLDEPRFWDVLAAIEELGVPLYIHPRTLPDAVAAPFSVYHLSRAAWGYAVETATHAYRLIVSGVLDRFPRLRLVLGHLGEGIPFWLYRIDYWNGKHQGKTAPQLQLKASDYVKRNFAITVSGAYQRSALDLCLTELGDENIMFATDYPYQRMDEAVEFFDQQGDLPAASLERILHANAERIFGLTTGQPT</sequence>
<dbReference type="InterPro" id="IPR032465">
    <property type="entry name" value="ACMSD"/>
</dbReference>
<gene>
    <name evidence="3" type="ORF">E1269_24835</name>
</gene>
<evidence type="ECO:0000256" key="1">
    <source>
        <dbReference type="ARBA" id="ARBA00023239"/>
    </source>
</evidence>
<dbReference type="GO" id="GO:0016831">
    <property type="term" value="F:carboxy-lyase activity"/>
    <property type="evidence" value="ECO:0007669"/>
    <property type="project" value="InterPro"/>
</dbReference>
<evidence type="ECO:0000313" key="3">
    <source>
        <dbReference type="EMBL" id="TDE00690.1"/>
    </source>
</evidence>
<feature type="domain" description="Amidohydrolase-related" evidence="2">
    <location>
        <begin position="58"/>
        <end position="333"/>
    </location>
</feature>
<dbReference type="InterPro" id="IPR032466">
    <property type="entry name" value="Metal_Hydrolase"/>
</dbReference>
<dbReference type="Gene3D" id="3.20.20.140">
    <property type="entry name" value="Metal-dependent hydrolases"/>
    <property type="match status" value="1"/>
</dbReference>
<keyword evidence="4" id="KW-1185">Reference proteome</keyword>
<dbReference type="RefSeq" id="WP_131899625.1">
    <property type="nucleotide sequence ID" value="NZ_SMKZ01000047.1"/>
</dbReference>
<dbReference type="InterPro" id="IPR006680">
    <property type="entry name" value="Amidohydro-rel"/>
</dbReference>
<organism evidence="3 4">
    <name type="scientific">Jiangella asiatica</name>
    <dbReference type="NCBI Taxonomy" id="2530372"/>
    <lineage>
        <taxon>Bacteria</taxon>
        <taxon>Bacillati</taxon>
        <taxon>Actinomycetota</taxon>
        <taxon>Actinomycetes</taxon>
        <taxon>Jiangellales</taxon>
        <taxon>Jiangellaceae</taxon>
        <taxon>Jiangella</taxon>
    </lineage>
</organism>
<dbReference type="AlphaFoldDB" id="A0A4R5CN47"/>
<evidence type="ECO:0000259" key="2">
    <source>
        <dbReference type="Pfam" id="PF04909"/>
    </source>
</evidence>
<dbReference type="InParanoid" id="A0A4R5CN47"/>
<dbReference type="OrthoDB" id="8673173at2"/>
<dbReference type="GO" id="GO:0005829">
    <property type="term" value="C:cytosol"/>
    <property type="evidence" value="ECO:0007669"/>
    <property type="project" value="TreeGrafter"/>
</dbReference>